<sequence length="119" mass="13993">FISYSQEDSEWVTQTLLPRLEHETLGYQLKLCIRDRDCLIGSSTSEQIVACVENSRHTILILSNNFLRSEWRQFEFRTALSESVSGNRRHMIIVLLEDINMTNIDPDLKRCLKTRTYIK</sequence>
<proteinExistence type="predicted"/>
<keyword evidence="2" id="KW-0812">Transmembrane</keyword>
<feature type="non-terminal residue" evidence="7">
    <location>
        <position position="119"/>
    </location>
</feature>
<evidence type="ECO:0000256" key="2">
    <source>
        <dbReference type="ARBA" id="ARBA00022692"/>
    </source>
</evidence>
<evidence type="ECO:0000256" key="1">
    <source>
        <dbReference type="ARBA" id="ARBA00004370"/>
    </source>
</evidence>
<dbReference type="InterPro" id="IPR035897">
    <property type="entry name" value="Toll_tir_struct_dom_sf"/>
</dbReference>
<dbReference type="OMA" id="YTNDAFI"/>
<evidence type="ECO:0000256" key="3">
    <source>
        <dbReference type="ARBA" id="ARBA00022729"/>
    </source>
</evidence>
<dbReference type="PANTHER" id="PTHR24365">
    <property type="entry name" value="TOLL-LIKE RECEPTOR"/>
    <property type="match status" value="1"/>
</dbReference>
<keyword evidence="5" id="KW-0472">Membrane</keyword>
<dbReference type="Proteomes" id="UP000030746">
    <property type="component" value="Unassembled WGS sequence"/>
</dbReference>
<evidence type="ECO:0000313" key="7">
    <source>
        <dbReference type="EMBL" id="ESO99002.1"/>
    </source>
</evidence>
<evidence type="ECO:0000259" key="6">
    <source>
        <dbReference type="PROSITE" id="PS50104"/>
    </source>
</evidence>
<evidence type="ECO:0000313" key="8">
    <source>
        <dbReference type="Proteomes" id="UP000030746"/>
    </source>
</evidence>
<feature type="domain" description="TIR" evidence="6">
    <location>
        <begin position="1"/>
        <end position="119"/>
    </location>
</feature>
<comment type="subcellular location">
    <subcellularLocation>
        <location evidence="1">Membrane</location>
    </subcellularLocation>
</comment>
<dbReference type="Pfam" id="PF13676">
    <property type="entry name" value="TIR_2"/>
    <property type="match status" value="1"/>
</dbReference>
<keyword evidence="3" id="KW-0732">Signal</keyword>
<dbReference type="PANTHER" id="PTHR24365:SF541">
    <property type="entry name" value="PROTEIN TOLL-RELATED"/>
    <property type="match status" value="1"/>
</dbReference>
<evidence type="ECO:0000256" key="5">
    <source>
        <dbReference type="ARBA" id="ARBA00023136"/>
    </source>
</evidence>
<keyword evidence="8" id="KW-1185">Reference proteome</keyword>
<dbReference type="AlphaFoldDB" id="V4AP83"/>
<name>V4AP83_LOTGI</name>
<feature type="non-terminal residue" evidence="7">
    <location>
        <position position="1"/>
    </location>
</feature>
<dbReference type="STRING" id="225164.V4AP83"/>
<dbReference type="GO" id="GO:0038023">
    <property type="term" value="F:signaling receptor activity"/>
    <property type="evidence" value="ECO:0007669"/>
    <property type="project" value="TreeGrafter"/>
</dbReference>
<dbReference type="GeneID" id="20253298"/>
<accession>V4AP83</accession>
<reference evidence="7 8" key="1">
    <citation type="journal article" date="2013" name="Nature">
        <title>Insights into bilaterian evolution from three spiralian genomes.</title>
        <authorList>
            <person name="Simakov O."/>
            <person name="Marletaz F."/>
            <person name="Cho S.J."/>
            <person name="Edsinger-Gonzales E."/>
            <person name="Havlak P."/>
            <person name="Hellsten U."/>
            <person name="Kuo D.H."/>
            <person name="Larsson T."/>
            <person name="Lv J."/>
            <person name="Arendt D."/>
            <person name="Savage R."/>
            <person name="Osoegawa K."/>
            <person name="de Jong P."/>
            <person name="Grimwood J."/>
            <person name="Chapman J.A."/>
            <person name="Shapiro H."/>
            <person name="Aerts A."/>
            <person name="Otillar R.P."/>
            <person name="Terry A.Y."/>
            <person name="Boore J.L."/>
            <person name="Grigoriev I.V."/>
            <person name="Lindberg D.R."/>
            <person name="Seaver E.C."/>
            <person name="Weisblat D.A."/>
            <person name="Putnam N.H."/>
            <person name="Rokhsar D.S."/>
        </authorList>
    </citation>
    <scope>NUCLEOTIDE SEQUENCE [LARGE SCALE GENOMIC DNA]</scope>
</reference>
<dbReference type="HOGENOM" id="CLU_053932_3_1_1"/>
<dbReference type="Gene3D" id="3.40.50.10140">
    <property type="entry name" value="Toll/interleukin-1 receptor homology (TIR) domain"/>
    <property type="match status" value="1"/>
</dbReference>
<dbReference type="KEGG" id="lgi:LOTGIDRAFT_99642"/>
<dbReference type="GO" id="GO:0007165">
    <property type="term" value="P:signal transduction"/>
    <property type="evidence" value="ECO:0007669"/>
    <property type="project" value="InterPro"/>
</dbReference>
<dbReference type="SMART" id="SM00255">
    <property type="entry name" value="TIR"/>
    <property type="match status" value="1"/>
</dbReference>
<dbReference type="GO" id="GO:0005886">
    <property type="term" value="C:plasma membrane"/>
    <property type="evidence" value="ECO:0007669"/>
    <property type="project" value="TreeGrafter"/>
</dbReference>
<dbReference type="EMBL" id="KB201194">
    <property type="protein sequence ID" value="ESO99002.1"/>
    <property type="molecule type" value="Genomic_DNA"/>
</dbReference>
<dbReference type="SUPFAM" id="SSF52200">
    <property type="entry name" value="Toll/Interleukin receptor TIR domain"/>
    <property type="match status" value="1"/>
</dbReference>
<dbReference type="InterPro" id="IPR000157">
    <property type="entry name" value="TIR_dom"/>
</dbReference>
<organism evidence="7 8">
    <name type="scientific">Lottia gigantea</name>
    <name type="common">Giant owl limpet</name>
    <dbReference type="NCBI Taxonomy" id="225164"/>
    <lineage>
        <taxon>Eukaryota</taxon>
        <taxon>Metazoa</taxon>
        <taxon>Spiralia</taxon>
        <taxon>Lophotrochozoa</taxon>
        <taxon>Mollusca</taxon>
        <taxon>Gastropoda</taxon>
        <taxon>Patellogastropoda</taxon>
        <taxon>Lottioidea</taxon>
        <taxon>Lottiidae</taxon>
        <taxon>Lottia</taxon>
    </lineage>
</organism>
<gene>
    <name evidence="7" type="ORF">LOTGIDRAFT_99642</name>
</gene>
<dbReference type="PROSITE" id="PS50104">
    <property type="entry name" value="TIR"/>
    <property type="match status" value="1"/>
</dbReference>
<dbReference type="OrthoDB" id="1421090at2759"/>
<protein>
    <recommendedName>
        <fullName evidence="6">TIR domain-containing protein</fullName>
    </recommendedName>
</protein>
<evidence type="ECO:0000256" key="4">
    <source>
        <dbReference type="ARBA" id="ARBA00022989"/>
    </source>
</evidence>
<keyword evidence="4" id="KW-1133">Transmembrane helix</keyword>
<dbReference type="CTD" id="20253298"/>
<dbReference type="RefSeq" id="XP_009050282.1">
    <property type="nucleotide sequence ID" value="XM_009052034.1"/>
</dbReference>